<organism evidence="1">
    <name type="scientific">Brassica oleracea</name>
    <name type="common">Wild cabbage</name>
    <dbReference type="NCBI Taxonomy" id="3712"/>
    <lineage>
        <taxon>Eukaryota</taxon>
        <taxon>Viridiplantae</taxon>
        <taxon>Streptophyta</taxon>
        <taxon>Embryophyta</taxon>
        <taxon>Tracheophyta</taxon>
        <taxon>Spermatophyta</taxon>
        <taxon>Magnoliopsida</taxon>
        <taxon>eudicotyledons</taxon>
        <taxon>Gunneridae</taxon>
        <taxon>Pentapetalae</taxon>
        <taxon>rosids</taxon>
        <taxon>malvids</taxon>
        <taxon>Brassicales</taxon>
        <taxon>Brassicaceae</taxon>
        <taxon>Brassiceae</taxon>
        <taxon>Brassica</taxon>
    </lineage>
</organism>
<proteinExistence type="predicted"/>
<name>A0A3P6FSP9_BRAOL</name>
<accession>A0A3P6FSP9</accession>
<sequence length="190" mass="22218">MNLPFNRAEEANMQVVAGGVINDGVIETPNNYSVPTECTVIRSRISTPQTIHTFIFRLLAAITNHQASSSNTMRRRGGRIRKKNLSEEELIERKRHVKMVRVSNLRKTEMTTERKQLLSTYLKNKKRIERLTISIQLNTDRKGKPTSFFNVRKWEREKAASESIVHHIEVNNFKKKKKKKKKTPTHIYFE</sequence>
<reference evidence="1" key="1">
    <citation type="submission" date="2018-11" db="EMBL/GenBank/DDBJ databases">
        <authorList>
            <consortium name="Genoscope - CEA"/>
            <person name="William W."/>
        </authorList>
    </citation>
    <scope>NUCLEOTIDE SEQUENCE</scope>
</reference>
<dbReference type="EMBL" id="LR031878">
    <property type="protein sequence ID" value="VDD51656.1"/>
    <property type="molecule type" value="Genomic_DNA"/>
</dbReference>
<protein>
    <submittedName>
        <fullName evidence="1">Uncharacterized protein</fullName>
    </submittedName>
</protein>
<dbReference type="AlphaFoldDB" id="A0A3P6FSP9"/>
<gene>
    <name evidence="1" type="ORF">BOLC1T04045H</name>
</gene>
<evidence type="ECO:0000313" key="1">
    <source>
        <dbReference type="EMBL" id="VDD51656.1"/>
    </source>
</evidence>